<keyword evidence="1" id="KW-0472">Membrane</keyword>
<feature type="transmembrane region" description="Helical" evidence="1">
    <location>
        <begin position="78"/>
        <end position="103"/>
    </location>
</feature>
<feature type="transmembrane region" description="Helical" evidence="1">
    <location>
        <begin position="48"/>
        <end position="66"/>
    </location>
</feature>
<keyword evidence="1" id="KW-0812">Transmembrane</keyword>
<reference evidence="3" key="2">
    <citation type="submission" date="2013-12" db="EMBL/GenBank/DDBJ databases">
        <authorList>
            <person name="Yu Y."/>
            <person name="Lee S."/>
            <person name="de Baynast K."/>
            <person name="Wissotski M."/>
            <person name="Liu L."/>
            <person name="Talag J."/>
            <person name="Goicoechea J."/>
            <person name="Angelova A."/>
            <person name="Jetty R."/>
            <person name="Kudrna D."/>
            <person name="Golser W."/>
            <person name="Rivera L."/>
            <person name="Zhang J."/>
            <person name="Wing R."/>
        </authorList>
    </citation>
    <scope>NUCLEOTIDE SEQUENCE</scope>
</reference>
<evidence type="ECO:0000256" key="1">
    <source>
        <dbReference type="SAM" id="Phobius"/>
    </source>
</evidence>
<organism evidence="2 3">
    <name type="scientific">Leersia perrieri</name>
    <dbReference type="NCBI Taxonomy" id="77586"/>
    <lineage>
        <taxon>Eukaryota</taxon>
        <taxon>Viridiplantae</taxon>
        <taxon>Streptophyta</taxon>
        <taxon>Embryophyta</taxon>
        <taxon>Tracheophyta</taxon>
        <taxon>Spermatophyta</taxon>
        <taxon>Magnoliopsida</taxon>
        <taxon>Liliopsida</taxon>
        <taxon>Poales</taxon>
        <taxon>Poaceae</taxon>
        <taxon>BOP clade</taxon>
        <taxon>Oryzoideae</taxon>
        <taxon>Oryzeae</taxon>
        <taxon>Oryzinae</taxon>
        <taxon>Leersia</taxon>
    </lineage>
</organism>
<name>A0A0D9V959_9ORYZ</name>
<protein>
    <submittedName>
        <fullName evidence="2">Uncharacterized protein</fullName>
    </submittedName>
</protein>
<feature type="transmembrane region" description="Helical" evidence="1">
    <location>
        <begin position="109"/>
        <end position="131"/>
    </location>
</feature>
<dbReference type="Gramene" id="LPERR01G35390.1">
    <property type="protein sequence ID" value="LPERR01G35390.1"/>
    <property type="gene ID" value="LPERR01G35390"/>
</dbReference>
<dbReference type="HOGENOM" id="CLU_093635_0_0_1"/>
<feature type="transmembrane region" description="Helical" evidence="1">
    <location>
        <begin position="21"/>
        <end position="42"/>
    </location>
</feature>
<sequence length="175" mass="19352">MATKQKGHIWITHNEYMHRSFMLNVVLTICAIMSVFCGSFIYRKDRAVGMASAAALFVGVFAYVKASTLLHWDAFPRFVIAVLDAGLLLMMGVHIIMLCILSFVPQNGAVFAILLAWAFVIVMAVLTGWILHVDRRLSAAAEFVELRDTAAWILHADGRLSAVEGDTTYVMLATT</sequence>
<reference evidence="2" key="3">
    <citation type="submission" date="2015-04" db="UniProtKB">
        <authorList>
            <consortium name="EnsemblPlants"/>
        </authorList>
    </citation>
    <scope>IDENTIFICATION</scope>
</reference>
<evidence type="ECO:0000313" key="2">
    <source>
        <dbReference type="EnsemblPlants" id="LPERR01G35390.1"/>
    </source>
</evidence>
<dbReference type="AlphaFoldDB" id="A0A0D9V959"/>
<accession>A0A0D9V959</accession>
<keyword evidence="1" id="KW-1133">Transmembrane helix</keyword>
<dbReference type="EnsemblPlants" id="LPERR01G35390.1">
    <property type="protein sequence ID" value="LPERR01G35390.1"/>
    <property type="gene ID" value="LPERR01G35390"/>
</dbReference>
<reference evidence="2 3" key="1">
    <citation type="submission" date="2012-08" db="EMBL/GenBank/DDBJ databases">
        <title>Oryza genome evolution.</title>
        <authorList>
            <person name="Wing R.A."/>
        </authorList>
    </citation>
    <scope>NUCLEOTIDE SEQUENCE</scope>
</reference>
<keyword evidence="3" id="KW-1185">Reference proteome</keyword>
<evidence type="ECO:0000313" key="3">
    <source>
        <dbReference type="Proteomes" id="UP000032180"/>
    </source>
</evidence>
<dbReference type="Proteomes" id="UP000032180">
    <property type="component" value="Chromosome 1"/>
</dbReference>
<proteinExistence type="predicted"/>